<dbReference type="EMBL" id="JAVJIU010000004">
    <property type="protein sequence ID" value="MDR5591637.1"/>
    <property type="molecule type" value="Genomic_DNA"/>
</dbReference>
<dbReference type="InterPro" id="IPR038396">
    <property type="entry name" value="SpoIIAA-like_sf"/>
</dbReference>
<proteinExistence type="predicted"/>
<dbReference type="RefSeq" id="WP_309562495.1">
    <property type="nucleotide sequence ID" value="NZ_JAVJIU010000004.1"/>
</dbReference>
<evidence type="ECO:0000313" key="2">
    <source>
        <dbReference type="Proteomes" id="UP001257234"/>
    </source>
</evidence>
<sequence>MLSTFDLAGHVVGLIVDRDLTDDIVDEIIAEVKSKLEIHDKINVFIELEKGRHITFKALWKGIIFKYSNSDHFDKIAIVTDSSWFQNAVNLSDSLLDVDVRTFDLKDRLEAIQWISL</sequence>
<dbReference type="Proteomes" id="UP001257234">
    <property type="component" value="Unassembled WGS sequence"/>
</dbReference>
<comment type="caution">
    <text evidence="1">The sequence shown here is derived from an EMBL/GenBank/DDBJ whole genome shotgun (WGS) entry which is preliminary data.</text>
</comment>
<evidence type="ECO:0000313" key="1">
    <source>
        <dbReference type="EMBL" id="MDR5591637.1"/>
    </source>
</evidence>
<accession>A0ABU1ETC9</accession>
<keyword evidence="2" id="KW-1185">Reference proteome</keyword>
<gene>
    <name evidence="1" type="ORF">RE431_13395</name>
</gene>
<dbReference type="SUPFAM" id="SSF52091">
    <property type="entry name" value="SpoIIaa-like"/>
    <property type="match status" value="1"/>
</dbReference>
<reference evidence="2" key="1">
    <citation type="submission" date="2023-07" db="EMBL/GenBank/DDBJ databases">
        <title>Christiangramia sp. SM2212., a novel bacterium of the family Flavobacteriaceae isolated from the sea sediment.</title>
        <authorList>
            <person name="Wang J."/>
            <person name="Zhang X."/>
        </authorList>
    </citation>
    <scope>NUCLEOTIDE SEQUENCE [LARGE SCALE GENOMIC DNA]</scope>
    <source>
        <strain evidence="2">SM2212</strain>
    </source>
</reference>
<dbReference type="InterPro" id="IPR036513">
    <property type="entry name" value="STAS_dom_sf"/>
</dbReference>
<protein>
    <submittedName>
        <fullName evidence="1">STAS/SEC14 domain-containing protein</fullName>
    </submittedName>
</protein>
<organism evidence="1 2">
    <name type="scientific">Christiangramia sediminicola</name>
    <dbReference type="NCBI Taxonomy" id="3073267"/>
    <lineage>
        <taxon>Bacteria</taxon>
        <taxon>Pseudomonadati</taxon>
        <taxon>Bacteroidota</taxon>
        <taxon>Flavobacteriia</taxon>
        <taxon>Flavobacteriales</taxon>
        <taxon>Flavobacteriaceae</taxon>
        <taxon>Christiangramia</taxon>
    </lineage>
</organism>
<dbReference type="InterPro" id="IPR021866">
    <property type="entry name" value="SpoIIAA-like"/>
</dbReference>
<dbReference type="Pfam" id="PF11964">
    <property type="entry name" value="SpoIIAA-like"/>
    <property type="match status" value="1"/>
</dbReference>
<dbReference type="Gene3D" id="3.40.50.10600">
    <property type="entry name" value="SpoIIaa-like domains"/>
    <property type="match status" value="1"/>
</dbReference>
<name>A0ABU1ETC9_9FLAO</name>